<dbReference type="EMBL" id="JAUSUG010000015">
    <property type="protein sequence ID" value="MDQ0256163.1"/>
    <property type="molecule type" value="Genomic_DNA"/>
</dbReference>
<name>A0ABU0A0D8_9BACI</name>
<gene>
    <name evidence="1" type="ORF">J2S74_003581</name>
</gene>
<protein>
    <recommendedName>
        <fullName evidence="3">DUF3866 family protein</fullName>
    </recommendedName>
</protein>
<evidence type="ECO:0000313" key="1">
    <source>
        <dbReference type="EMBL" id="MDQ0256163.1"/>
    </source>
</evidence>
<keyword evidence="2" id="KW-1185">Reference proteome</keyword>
<accession>A0ABU0A0D8</accession>
<proteinExistence type="predicted"/>
<organism evidence="1 2">
    <name type="scientific">Evansella vedderi</name>
    <dbReference type="NCBI Taxonomy" id="38282"/>
    <lineage>
        <taxon>Bacteria</taxon>
        <taxon>Bacillati</taxon>
        <taxon>Bacillota</taxon>
        <taxon>Bacilli</taxon>
        <taxon>Bacillales</taxon>
        <taxon>Bacillaceae</taxon>
        <taxon>Evansella</taxon>
    </lineage>
</organism>
<dbReference type="RefSeq" id="WP_307327874.1">
    <property type="nucleotide sequence ID" value="NZ_JAUSUG010000015.1"/>
</dbReference>
<sequence length="365" mass="40904">MLTEEKVQVLNILEVTDEVLRIKTSGGIGKAILYRRLHPEVKVGDWVIVNTTATKLKLGTGGWDVVRAVIKKGNYSFKNVGDAGHIMKARYLSDQHSVLTVESPESKSHFLFKKRVSLNGKHIFICELHSMLPIIWFLLQLKKESTPLTVIFSDEASLPLVMSRHLTYLKKQPSFFSITAGQSFGGQKEAVNLVTALQYIVEQQLQGMVLITLGPGVVGSNTHYGFSGLAQANWANIIGALGGKPVWIPRLSEADPRERHKGVSHHTITPLTELTLMNSILPIPIGNYSNSLLERDWKRLTSYEHIEVKEVDEEHLFPQLIDVQELSPFPLTSMGRTIDKDPLFFLGVACAVHWFLEEEHHSSKV</sequence>
<dbReference type="InterPro" id="IPR024479">
    <property type="entry name" value="DUF3866"/>
</dbReference>
<evidence type="ECO:0000313" key="2">
    <source>
        <dbReference type="Proteomes" id="UP001230005"/>
    </source>
</evidence>
<dbReference type="Proteomes" id="UP001230005">
    <property type="component" value="Unassembled WGS sequence"/>
</dbReference>
<evidence type="ECO:0008006" key="3">
    <source>
        <dbReference type="Google" id="ProtNLM"/>
    </source>
</evidence>
<dbReference type="Pfam" id="PF12982">
    <property type="entry name" value="DUF3866"/>
    <property type="match status" value="1"/>
</dbReference>
<reference evidence="1 2" key="1">
    <citation type="submission" date="2023-07" db="EMBL/GenBank/DDBJ databases">
        <title>Genomic Encyclopedia of Type Strains, Phase IV (KMG-IV): sequencing the most valuable type-strain genomes for metagenomic binning, comparative biology and taxonomic classification.</title>
        <authorList>
            <person name="Goeker M."/>
        </authorList>
    </citation>
    <scope>NUCLEOTIDE SEQUENCE [LARGE SCALE GENOMIC DNA]</scope>
    <source>
        <strain evidence="1 2">DSM 9768</strain>
    </source>
</reference>
<comment type="caution">
    <text evidence="1">The sequence shown here is derived from an EMBL/GenBank/DDBJ whole genome shotgun (WGS) entry which is preliminary data.</text>
</comment>